<evidence type="ECO:0000256" key="2">
    <source>
        <dbReference type="PROSITE-ProRule" id="PRU00335"/>
    </source>
</evidence>
<organism evidence="4 5">
    <name type="scientific">Actinomycetospora corticicola</name>
    <dbReference type="NCBI Taxonomy" id="663602"/>
    <lineage>
        <taxon>Bacteria</taxon>
        <taxon>Bacillati</taxon>
        <taxon>Actinomycetota</taxon>
        <taxon>Actinomycetes</taxon>
        <taxon>Pseudonocardiales</taxon>
        <taxon>Pseudonocardiaceae</taxon>
        <taxon>Actinomycetospora</taxon>
    </lineage>
</organism>
<sequence>MSHPVSHPVSTREAILAGAEGVLVRRGVDAASVGELAEAAGVTRPTVYAHFPGGKADVVAALVARVRDDVLAAQEIRDTADPLAIARRAITDYLDLTVRHRRVLEVLAQLARTDPAYSSVQAELLDRVHRRNARFLTRLAAEGRAAPVMAPMHVSEAITGVVRRFAERIDEDPEVRGDLVEAAVAAYVALGGLRPCE</sequence>
<dbReference type="Gene3D" id="1.10.10.60">
    <property type="entry name" value="Homeodomain-like"/>
    <property type="match status" value="1"/>
</dbReference>
<name>A0A7Y9J494_9PSEU</name>
<dbReference type="PANTHER" id="PTHR30055">
    <property type="entry name" value="HTH-TYPE TRANSCRIPTIONAL REGULATOR RUTR"/>
    <property type="match status" value="1"/>
</dbReference>
<dbReference type="InterPro" id="IPR050109">
    <property type="entry name" value="HTH-type_TetR-like_transc_reg"/>
</dbReference>
<dbReference type="InterPro" id="IPR009057">
    <property type="entry name" value="Homeodomain-like_sf"/>
</dbReference>
<dbReference type="InterPro" id="IPR036271">
    <property type="entry name" value="Tet_transcr_reg_TetR-rel_C_sf"/>
</dbReference>
<dbReference type="InterPro" id="IPR001647">
    <property type="entry name" value="HTH_TetR"/>
</dbReference>
<dbReference type="Gene3D" id="1.10.357.10">
    <property type="entry name" value="Tetracycline Repressor, domain 2"/>
    <property type="match status" value="1"/>
</dbReference>
<dbReference type="GO" id="GO:0003700">
    <property type="term" value="F:DNA-binding transcription factor activity"/>
    <property type="evidence" value="ECO:0007669"/>
    <property type="project" value="TreeGrafter"/>
</dbReference>
<dbReference type="AlphaFoldDB" id="A0A7Y9J494"/>
<feature type="DNA-binding region" description="H-T-H motif" evidence="2">
    <location>
        <begin position="32"/>
        <end position="51"/>
    </location>
</feature>
<dbReference type="SUPFAM" id="SSF46689">
    <property type="entry name" value="Homeodomain-like"/>
    <property type="match status" value="1"/>
</dbReference>
<comment type="caution">
    <text evidence="4">The sequence shown here is derived from an EMBL/GenBank/DDBJ whole genome shotgun (WGS) entry which is preliminary data.</text>
</comment>
<evidence type="ECO:0000313" key="5">
    <source>
        <dbReference type="Proteomes" id="UP000535890"/>
    </source>
</evidence>
<protein>
    <submittedName>
        <fullName evidence="4">AcrR family transcriptional regulator</fullName>
    </submittedName>
</protein>
<dbReference type="GO" id="GO:0000976">
    <property type="term" value="F:transcription cis-regulatory region binding"/>
    <property type="evidence" value="ECO:0007669"/>
    <property type="project" value="TreeGrafter"/>
</dbReference>
<feature type="domain" description="HTH tetR-type" evidence="3">
    <location>
        <begin position="9"/>
        <end position="69"/>
    </location>
</feature>
<accession>A0A7Y9J494</accession>
<dbReference type="EMBL" id="JACCBN010000001">
    <property type="protein sequence ID" value="NYD34822.1"/>
    <property type="molecule type" value="Genomic_DNA"/>
</dbReference>
<dbReference type="RefSeq" id="WP_218890104.1">
    <property type="nucleotide sequence ID" value="NZ_BAABHP010000003.1"/>
</dbReference>
<dbReference type="PANTHER" id="PTHR30055:SF184">
    <property type="entry name" value="HTH-TYPE TRANSCRIPTIONAL REGULATOR ETHR"/>
    <property type="match status" value="1"/>
</dbReference>
<evidence type="ECO:0000259" key="3">
    <source>
        <dbReference type="PROSITE" id="PS50977"/>
    </source>
</evidence>
<keyword evidence="1 2" id="KW-0238">DNA-binding</keyword>
<keyword evidence="5" id="KW-1185">Reference proteome</keyword>
<evidence type="ECO:0000313" key="4">
    <source>
        <dbReference type="EMBL" id="NYD34822.1"/>
    </source>
</evidence>
<reference evidence="4 5" key="1">
    <citation type="submission" date="2020-07" db="EMBL/GenBank/DDBJ databases">
        <title>Sequencing the genomes of 1000 actinobacteria strains.</title>
        <authorList>
            <person name="Klenk H.-P."/>
        </authorList>
    </citation>
    <scope>NUCLEOTIDE SEQUENCE [LARGE SCALE GENOMIC DNA]</scope>
    <source>
        <strain evidence="4 5">DSM 45772</strain>
    </source>
</reference>
<dbReference type="SUPFAM" id="SSF48498">
    <property type="entry name" value="Tetracyclin repressor-like, C-terminal domain"/>
    <property type="match status" value="1"/>
</dbReference>
<dbReference type="Pfam" id="PF00440">
    <property type="entry name" value="TetR_N"/>
    <property type="match status" value="1"/>
</dbReference>
<proteinExistence type="predicted"/>
<gene>
    <name evidence="4" type="ORF">BJ983_000924</name>
</gene>
<dbReference type="PROSITE" id="PS50977">
    <property type="entry name" value="HTH_TETR_2"/>
    <property type="match status" value="1"/>
</dbReference>
<evidence type="ECO:0000256" key="1">
    <source>
        <dbReference type="ARBA" id="ARBA00023125"/>
    </source>
</evidence>
<dbReference type="Proteomes" id="UP000535890">
    <property type="component" value="Unassembled WGS sequence"/>
</dbReference>